<dbReference type="Gene3D" id="2.60.40.10">
    <property type="entry name" value="Immunoglobulins"/>
    <property type="match status" value="1"/>
</dbReference>
<protein>
    <submittedName>
        <fullName evidence="7">Alpha-L-iduronidase</fullName>
    </submittedName>
</protein>
<dbReference type="FunCoup" id="G3WP38">
    <property type="interactions" value="239"/>
</dbReference>
<dbReference type="GO" id="GO:0003940">
    <property type="term" value="F:L-iduronidase activity"/>
    <property type="evidence" value="ECO:0007669"/>
    <property type="project" value="Ensembl"/>
</dbReference>
<dbReference type="InterPro" id="IPR049167">
    <property type="entry name" value="GH39_C"/>
</dbReference>
<keyword evidence="3" id="KW-0326">Glycosidase</keyword>
<dbReference type="HOGENOM" id="CLU_028716_0_0_1"/>
<dbReference type="InterPro" id="IPR017853">
    <property type="entry name" value="GH"/>
</dbReference>
<dbReference type="FunFam" id="2.60.40.1500:FF:000002">
    <property type="entry name" value="Iduronidase alpha-L"/>
    <property type="match status" value="1"/>
</dbReference>
<dbReference type="Proteomes" id="UP000007648">
    <property type="component" value="Unassembled WGS sequence"/>
</dbReference>
<feature type="domain" description="Alpha-L-iduronidase C-terminal" evidence="6">
    <location>
        <begin position="518"/>
        <end position="605"/>
    </location>
</feature>
<evidence type="ECO:0000256" key="2">
    <source>
        <dbReference type="ARBA" id="ARBA00022801"/>
    </source>
</evidence>
<dbReference type="Gene3D" id="2.60.40.1500">
    <property type="entry name" value="Glycosyl hydrolase domain, family 39"/>
    <property type="match status" value="1"/>
</dbReference>
<feature type="active site" description="Proton donor" evidence="4">
    <location>
        <position position="147"/>
    </location>
</feature>
<dbReference type="PROSITE" id="PS01027">
    <property type="entry name" value="GLYCOSYL_HYDROL_F39"/>
    <property type="match status" value="1"/>
</dbReference>
<evidence type="ECO:0000256" key="1">
    <source>
        <dbReference type="ARBA" id="ARBA00008875"/>
    </source>
</evidence>
<keyword evidence="2" id="KW-0378">Hydrolase</keyword>
<dbReference type="PANTHER" id="PTHR12631:SF8">
    <property type="entry name" value="ALPHA-L-IDURONIDASE"/>
    <property type="match status" value="1"/>
</dbReference>
<dbReference type="Pfam" id="PF21200">
    <property type="entry name" value="Glyco_hydro_39_C"/>
    <property type="match status" value="1"/>
</dbReference>
<dbReference type="Pfam" id="PF01229">
    <property type="entry name" value="Glyco_hydro_39"/>
    <property type="match status" value="1"/>
</dbReference>
<dbReference type="InterPro" id="IPR049166">
    <property type="entry name" value="GH39_cat"/>
</dbReference>
<feature type="domain" description="Glycosyl hydrolases family 39 N-terminal catalytic" evidence="5">
    <location>
        <begin position="19"/>
        <end position="489"/>
    </location>
</feature>
<reference evidence="7" key="3">
    <citation type="submission" date="2025-09" db="UniProtKB">
        <authorList>
            <consortium name="Ensembl"/>
        </authorList>
    </citation>
    <scope>IDENTIFICATION</scope>
</reference>
<dbReference type="SUPFAM" id="SSF51445">
    <property type="entry name" value="(Trans)glycosidases"/>
    <property type="match status" value="1"/>
</dbReference>
<dbReference type="InterPro" id="IPR051923">
    <property type="entry name" value="Glycosyl_Hydrolase_39"/>
</dbReference>
<dbReference type="eggNOG" id="ENOG502QRES">
    <property type="taxonomic scope" value="Eukaryota"/>
</dbReference>
<dbReference type="FunFam" id="2.60.40.10:FF:002085">
    <property type="entry name" value="Iduronidase, alpha-L"/>
    <property type="match status" value="1"/>
</dbReference>
<dbReference type="STRING" id="9305.ENSSHAP00000017193"/>
<dbReference type="InterPro" id="IPR049165">
    <property type="entry name" value="GH39_as"/>
</dbReference>
<comment type="similarity">
    <text evidence="1">Belongs to the glycosyl hydrolase 39 family.</text>
</comment>
<accession>G3WP38</accession>
<evidence type="ECO:0000256" key="3">
    <source>
        <dbReference type="ARBA" id="ARBA00023295"/>
    </source>
</evidence>
<evidence type="ECO:0000313" key="7">
    <source>
        <dbReference type="Ensembl" id="ENSSHAP00000017193.2"/>
    </source>
</evidence>
<dbReference type="Gene3D" id="3.20.20.80">
    <property type="entry name" value="Glycosidases"/>
    <property type="match status" value="1"/>
</dbReference>
<evidence type="ECO:0000259" key="5">
    <source>
        <dbReference type="Pfam" id="PF01229"/>
    </source>
</evidence>
<evidence type="ECO:0000256" key="4">
    <source>
        <dbReference type="PIRSR" id="PIRSR600514-1"/>
    </source>
</evidence>
<dbReference type="GO" id="GO:0030211">
    <property type="term" value="P:heparin proteoglycan catabolic process"/>
    <property type="evidence" value="ECO:0007669"/>
    <property type="project" value="Ensembl"/>
</dbReference>
<dbReference type="SUPFAM" id="SSF51011">
    <property type="entry name" value="Glycosyl hydrolase domain"/>
    <property type="match status" value="1"/>
</dbReference>
<dbReference type="InParanoid" id="G3WP38"/>
<dbReference type="InterPro" id="IPR013783">
    <property type="entry name" value="Ig-like_fold"/>
</dbReference>
<dbReference type="FunFam" id="3.20.20.80:FF:000059">
    <property type="entry name" value="Alpha-L-iduronidase"/>
    <property type="match status" value="1"/>
</dbReference>
<dbReference type="GO" id="GO:0030209">
    <property type="term" value="P:dermatan sulfate proteoglycan catabolic process"/>
    <property type="evidence" value="ECO:0007669"/>
    <property type="project" value="Ensembl"/>
</dbReference>
<dbReference type="GO" id="GO:0005975">
    <property type="term" value="P:carbohydrate metabolic process"/>
    <property type="evidence" value="ECO:0007669"/>
    <property type="project" value="InterPro"/>
</dbReference>
<organism evidence="7 8">
    <name type="scientific">Sarcophilus harrisii</name>
    <name type="common">Tasmanian devil</name>
    <name type="synonym">Sarcophilus laniarius</name>
    <dbReference type="NCBI Taxonomy" id="9305"/>
    <lineage>
        <taxon>Eukaryota</taxon>
        <taxon>Metazoa</taxon>
        <taxon>Chordata</taxon>
        <taxon>Craniata</taxon>
        <taxon>Vertebrata</taxon>
        <taxon>Euteleostomi</taxon>
        <taxon>Mammalia</taxon>
        <taxon>Metatheria</taxon>
        <taxon>Dasyuromorphia</taxon>
        <taxon>Dasyuridae</taxon>
        <taxon>Sarcophilus</taxon>
    </lineage>
</organism>
<dbReference type="Ensembl" id="ENSSHAT00000017336.2">
    <property type="protein sequence ID" value="ENSSHAP00000017193.2"/>
    <property type="gene ID" value="ENSSHAG00000014613.2"/>
</dbReference>
<name>G3WP38_SARHA</name>
<reference evidence="7" key="2">
    <citation type="submission" date="2025-08" db="UniProtKB">
        <authorList>
            <consortium name="Ensembl"/>
        </authorList>
    </citation>
    <scope>IDENTIFICATION</scope>
</reference>
<gene>
    <name evidence="7" type="primary">IDUA</name>
</gene>
<sequence>MLAGFFEFLSSASNSSSSDPPLPHEKSDRYDLSKDQQLNLAYIASIPHGGIEQVRIHWLLDLITVSVIDGDLRYNFTNLDRFLDLLRENKLIPGFELMGSPSGYFTDFEDKKQVYEWKNLVTLLAKRYIEKYGLHHVSRWNFETWNEPDHHDFDNVSMTIQGFLNYYDACSEGLREASSRLKFGGPGDSFHPFPKSPICWNLLSHCNNGTNFFTGEKGVRLDYISLHRKGGGSSVYILEQEKEVVQQIQSLFPNFTHVPIYNDEADPLVGWSQPEIWRADVTYASMVVKVIAQHQTLLSEPNNTLNYTLLSNDNAFLSYHPHHFTQRTLTARFQMNNTEPPHVHLVRKPVLTAMGLLALLGGTQLWTEARCEGLLVDSNHTLGVLATSHWPEEPSSPDSWQATVLVYASDDNQTSANLSTVTIQLNNVPPATDLVYMTYYMDNNLTNPYLEWKKLGSPVFPTIKQFQQMRETEDAVAAGPFPFPENGQLILKQELSVPSILLLHVCSKPHLPPNQVNGVRILPLTRGQITLIWDDGCVNSKCLRTYDVEFSQHGHIYRGIKRKESTFNLFVFAPDNANVTGFYRLRAVDYWGRSGPFSTPVYYKEAAA</sequence>
<evidence type="ECO:0000259" key="6">
    <source>
        <dbReference type="Pfam" id="PF21200"/>
    </source>
</evidence>
<keyword evidence="8" id="KW-1185">Reference proteome</keyword>
<dbReference type="GeneTree" id="ENSGT00390000015494"/>
<dbReference type="PRINTS" id="PR00745">
    <property type="entry name" value="GLHYDRLASE39"/>
</dbReference>
<reference evidence="7 8" key="1">
    <citation type="journal article" date="2011" name="Proc. Natl. Acad. Sci. U.S.A.">
        <title>Genetic diversity and population structure of the endangered marsupial Sarcophilus harrisii (Tasmanian devil).</title>
        <authorList>
            <person name="Miller W."/>
            <person name="Hayes V.M."/>
            <person name="Ratan A."/>
            <person name="Petersen D.C."/>
            <person name="Wittekindt N.E."/>
            <person name="Miller J."/>
            <person name="Walenz B."/>
            <person name="Knight J."/>
            <person name="Qi J."/>
            <person name="Zhao F."/>
            <person name="Wang Q."/>
            <person name="Bedoya-Reina O.C."/>
            <person name="Katiyar N."/>
            <person name="Tomsho L.P."/>
            <person name="Kasson L.M."/>
            <person name="Hardie R.A."/>
            <person name="Woodbridge P."/>
            <person name="Tindall E.A."/>
            <person name="Bertelsen M.F."/>
            <person name="Dixon D."/>
            <person name="Pyecroft S."/>
            <person name="Helgen K.M."/>
            <person name="Lesk A.M."/>
            <person name="Pringle T.H."/>
            <person name="Patterson N."/>
            <person name="Zhang Y."/>
            <person name="Kreiss A."/>
            <person name="Woods G.M."/>
            <person name="Jones M.E."/>
            <person name="Schuster S.C."/>
        </authorList>
    </citation>
    <scope>NUCLEOTIDE SEQUENCE [LARGE SCALE GENOMIC DNA]</scope>
</reference>
<dbReference type="InterPro" id="IPR000514">
    <property type="entry name" value="Glyco_hydro_39"/>
</dbReference>
<evidence type="ECO:0000313" key="8">
    <source>
        <dbReference type="Proteomes" id="UP000007648"/>
    </source>
</evidence>
<proteinExistence type="inferred from homology"/>
<dbReference type="PANTHER" id="PTHR12631">
    <property type="entry name" value="ALPHA-L-IDURONIDASE"/>
    <property type="match status" value="1"/>
</dbReference>
<dbReference type="AlphaFoldDB" id="G3WP38"/>